<feature type="compositionally biased region" description="Acidic residues" evidence="3">
    <location>
        <begin position="201"/>
        <end position="214"/>
    </location>
</feature>
<dbReference type="InterPro" id="IPR002110">
    <property type="entry name" value="Ankyrin_rpt"/>
</dbReference>
<name>A0ABR2GVE0_9EUKA</name>
<reference evidence="4 5" key="1">
    <citation type="submission" date="2024-04" db="EMBL/GenBank/DDBJ databases">
        <title>Tritrichomonas musculus Genome.</title>
        <authorList>
            <person name="Alves-Ferreira E."/>
            <person name="Grigg M."/>
            <person name="Lorenzi H."/>
            <person name="Galac M."/>
        </authorList>
    </citation>
    <scope>NUCLEOTIDE SEQUENCE [LARGE SCALE GENOMIC DNA]</scope>
    <source>
        <strain evidence="4 5">EAF2021</strain>
    </source>
</reference>
<sequence length="881" mass="104084">MNANEYLQVMCDIHRKIIHYIDSKDDEQSRFEELNTFLTDYNIISNKILLKDFLYLICSLSCNHHRYPNFFDKILGILETLKNKIKSFYTESEIFNIFKGNKRLLLFLFDEKLITPSEAINQTLSKQKYNTYNKYFQAEVEFKLLTNLPFYDFLSKNYNYGFFLSSFDSINYNEIYDTVHQMRKNGVLHNNNTYTIVKDSQEEEEGNDEDDAKEGEEKRRIGENDSYLAFMIRNDLVVDFISYVTKTNISLNSQLKKSIYETNPFLYEKEISLIQYSAFFGSIEIFKYLLINKVETDDSLWYFAIHGDNPEIIHLLEYNKIQPENDNYYPLYIESIKCHHNNVASYIEQNYISTEVLKEKKLEIYCTILKNRNFPLFEMELKSNSEYFIEFCKYGYFYIVNSLIESKVDINKASIIGNTKVTALNVAVFHRKSEITELLLKQSKIDINAKSVTYKNDEKFERTALISSIEKGDIQIFKLLMSHPKIDVNECRLINYDTEQSTNYRKEKRSPLSIAIITRNYEMFCILLNHPRINIFIQSELEFGNTNYNDIRYFKDTPFLLTIEFQLVEYFKEFIKNPNIDVNSLYEYKYQYKSTEIAHDEEVSALICAIKRKNTELIDSLLRHPKIDVNLKCQSDNEFLTALYVAYQMKDINVFNTLLSTKNIDVNMFYKYSINDDKNYNCKYDKVYAILQIAFEQNNLEFIKSLLGFQKTLVNLYLKENFDRNKLPQYLEIFKENPNEKTLLQVACERENIEIIKLLLSKHNEDININALSIETTITRNRNNDNYTQTVVVEIVKKTALIMAIERENIELVNLLLEFKNIDTNVNKETIIITINFKSEKGKDGGDWISEDSSRNELNESPLQLAQKSNNQQIIQLLLKQ</sequence>
<dbReference type="InterPro" id="IPR036770">
    <property type="entry name" value="Ankyrin_rpt-contain_sf"/>
</dbReference>
<evidence type="ECO:0000256" key="1">
    <source>
        <dbReference type="ARBA" id="ARBA00022737"/>
    </source>
</evidence>
<gene>
    <name evidence="4" type="ORF">M9Y10_036552</name>
</gene>
<comment type="caution">
    <text evidence="4">The sequence shown here is derived from an EMBL/GenBank/DDBJ whole genome shotgun (WGS) entry which is preliminary data.</text>
</comment>
<dbReference type="Gene3D" id="1.25.40.20">
    <property type="entry name" value="Ankyrin repeat-containing domain"/>
    <property type="match status" value="3"/>
</dbReference>
<dbReference type="PANTHER" id="PTHR24198">
    <property type="entry name" value="ANKYRIN REPEAT AND PROTEIN KINASE DOMAIN-CONTAINING PROTEIN"/>
    <property type="match status" value="1"/>
</dbReference>
<evidence type="ECO:0000256" key="2">
    <source>
        <dbReference type="ARBA" id="ARBA00023043"/>
    </source>
</evidence>
<accession>A0ABR2GVE0</accession>
<keyword evidence="2" id="KW-0040">ANK repeat</keyword>
<evidence type="ECO:0008006" key="6">
    <source>
        <dbReference type="Google" id="ProtNLM"/>
    </source>
</evidence>
<organism evidence="4 5">
    <name type="scientific">Tritrichomonas musculus</name>
    <dbReference type="NCBI Taxonomy" id="1915356"/>
    <lineage>
        <taxon>Eukaryota</taxon>
        <taxon>Metamonada</taxon>
        <taxon>Parabasalia</taxon>
        <taxon>Tritrichomonadida</taxon>
        <taxon>Tritrichomonadidae</taxon>
        <taxon>Tritrichomonas</taxon>
    </lineage>
</organism>
<dbReference type="EMBL" id="JAPFFF010000059">
    <property type="protein sequence ID" value="KAK8837552.1"/>
    <property type="molecule type" value="Genomic_DNA"/>
</dbReference>
<dbReference type="Proteomes" id="UP001470230">
    <property type="component" value="Unassembled WGS sequence"/>
</dbReference>
<dbReference type="SMART" id="SM00248">
    <property type="entry name" value="ANK"/>
    <property type="match status" value="11"/>
</dbReference>
<keyword evidence="1" id="KW-0677">Repeat</keyword>
<keyword evidence="5" id="KW-1185">Reference proteome</keyword>
<dbReference type="Pfam" id="PF13606">
    <property type="entry name" value="Ank_3"/>
    <property type="match status" value="1"/>
</dbReference>
<evidence type="ECO:0000256" key="3">
    <source>
        <dbReference type="SAM" id="MobiDB-lite"/>
    </source>
</evidence>
<evidence type="ECO:0000313" key="4">
    <source>
        <dbReference type="EMBL" id="KAK8837552.1"/>
    </source>
</evidence>
<protein>
    <recommendedName>
        <fullName evidence="6">DUF3447 domain-containing protein</fullName>
    </recommendedName>
</protein>
<evidence type="ECO:0000313" key="5">
    <source>
        <dbReference type="Proteomes" id="UP001470230"/>
    </source>
</evidence>
<dbReference type="SUPFAM" id="SSF48403">
    <property type="entry name" value="Ankyrin repeat"/>
    <property type="match status" value="2"/>
</dbReference>
<feature type="region of interest" description="Disordered" evidence="3">
    <location>
        <begin position="197"/>
        <end position="219"/>
    </location>
</feature>
<dbReference type="PANTHER" id="PTHR24198:SF165">
    <property type="entry name" value="ANKYRIN REPEAT-CONTAINING PROTEIN-RELATED"/>
    <property type="match status" value="1"/>
</dbReference>
<proteinExistence type="predicted"/>